<name>A0A7X3FVT2_9BURK</name>
<dbReference type="NCBIfam" id="TIGR04353">
    <property type="entry name" value="PqqD_rel_X"/>
    <property type="match status" value="1"/>
</dbReference>
<dbReference type="EMBL" id="WSES01000001">
    <property type="protein sequence ID" value="MVW58867.1"/>
    <property type="molecule type" value="Genomic_DNA"/>
</dbReference>
<evidence type="ECO:0000313" key="2">
    <source>
        <dbReference type="Proteomes" id="UP000443353"/>
    </source>
</evidence>
<dbReference type="InterPro" id="IPR027599">
    <property type="entry name" value="PqqD-rel_X"/>
</dbReference>
<accession>A0A7X3FVT2</accession>
<sequence>MWRLMPGQALACREWDGEAVLYNDLSGNTHLLDGAALDLLFALRDEPADAAGLAGRLAERFDAGDDDLVSLIDEMLAALAGLDLIEPC</sequence>
<comment type="caution">
    <text evidence="1">The sequence shown here is derived from an EMBL/GenBank/DDBJ whole genome shotgun (WGS) entry which is preliminary data.</text>
</comment>
<evidence type="ECO:0000313" key="1">
    <source>
        <dbReference type="EMBL" id="MVW58867.1"/>
    </source>
</evidence>
<proteinExistence type="predicted"/>
<gene>
    <name evidence="1" type="ORF">GPY61_02875</name>
</gene>
<protein>
    <submittedName>
        <fullName evidence="1">HPr-rel-A system PqqD family peptide chaperone</fullName>
    </submittedName>
</protein>
<dbReference type="RefSeq" id="WP_160406946.1">
    <property type="nucleotide sequence ID" value="NZ_WSES01000001.1"/>
</dbReference>
<keyword evidence="2" id="KW-1185">Reference proteome</keyword>
<dbReference type="Proteomes" id="UP000443353">
    <property type="component" value="Unassembled WGS sequence"/>
</dbReference>
<dbReference type="AlphaFoldDB" id="A0A7X3FVT2"/>
<reference evidence="1 2" key="1">
    <citation type="submission" date="2019-12" db="EMBL/GenBank/DDBJ databases">
        <authorList>
            <person name="Li C."/>
            <person name="Zhao J."/>
        </authorList>
    </citation>
    <scope>NUCLEOTIDE SEQUENCE [LARGE SCALE GENOMIC DNA]</scope>
    <source>
        <strain evidence="1 2">NEAU-DD11</strain>
    </source>
</reference>
<organism evidence="1 2">
    <name type="scientific">Massilia cellulosiltytica</name>
    <dbReference type="NCBI Taxonomy" id="2683234"/>
    <lineage>
        <taxon>Bacteria</taxon>
        <taxon>Pseudomonadati</taxon>
        <taxon>Pseudomonadota</taxon>
        <taxon>Betaproteobacteria</taxon>
        <taxon>Burkholderiales</taxon>
        <taxon>Oxalobacteraceae</taxon>
        <taxon>Telluria group</taxon>
        <taxon>Massilia</taxon>
    </lineage>
</organism>